<dbReference type="EMBL" id="JACBKZ010000014">
    <property type="protein sequence ID" value="KAF5934049.1"/>
    <property type="molecule type" value="Genomic_DNA"/>
</dbReference>
<comment type="caution">
    <text evidence="1">The sequence shown here is derived from an EMBL/GenBank/DDBJ whole genome shotgun (WGS) entry which is preliminary data.</text>
</comment>
<accession>A0A7J7G097</accession>
<sequence>MERESVTAKINRLCRKRKLLISRQTDHDDPIFKDKLKQLQKEARRLRVCVLRDKQLHYRTNVRKSWCIPS</sequence>
<keyword evidence="2" id="KW-1185">Reference proteome</keyword>
<dbReference type="Proteomes" id="UP000593564">
    <property type="component" value="Unassembled WGS sequence"/>
</dbReference>
<evidence type="ECO:0000313" key="2">
    <source>
        <dbReference type="Proteomes" id="UP000593564"/>
    </source>
</evidence>
<reference evidence="2" key="1">
    <citation type="journal article" date="2020" name="Nat. Commun.">
        <title>Genome assembly of wild tea tree DASZ reveals pedigree and selection history of tea varieties.</title>
        <authorList>
            <person name="Zhang W."/>
            <person name="Zhang Y."/>
            <person name="Qiu H."/>
            <person name="Guo Y."/>
            <person name="Wan H."/>
            <person name="Zhang X."/>
            <person name="Scossa F."/>
            <person name="Alseekh S."/>
            <person name="Zhang Q."/>
            <person name="Wang P."/>
            <person name="Xu L."/>
            <person name="Schmidt M.H."/>
            <person name="Jia X."/>
            <person name="Li D."/>
            <person name="Zhu A."/>
            <person name="Guo F."/>
            <person name="Chen W."/>
            <person name="Ni D."/>
            <person name="Usadel B."/>
            <person name="Fernie A.R."/>
            <person name="Wen W."/>
        </authorList>
    </citation>
    <scope>NUCLEOTIDE SEQUENCE [LARGE SCALE GENOMIC DNA]</scope>
    <source>
        <strain evidence="2">cv. G240</strain>
    </source>
</reference>
<gene>
    <name evidence="1" type="ORF">HYC85_030220</name>
</gene>
<organism evidence="1 2">
    <name type="scientific">Camellia sinensis</name>
    <name type="common">Tea plant</name>
    <name type="synonym">Thea sinensis</name>
    <dbReference type="NCBI Taxonomy" id="4442"/>
    <lineage>
        <taxon>Eukaryota</taxon>
        <taxon>Viridiplantae</taxon>
        <taxon>Streptophyta</taxon>
        <taxon>Embryophyta</taxon>
        <taxon>Tracheophyta</taxon>
        <taxon>Spermatophyta</taxon>
        <taxon>Magnoliopsida</taxon>
        <taxon>eudicotyledons</taxon>
        <taxon>Gunneridae</taxon>
        <taxon>Pentapetalae</taxon>
        <taxon>asterids</taxon>
        <taxon>Ericales</taxon>
        <taxon>Theaceae</taxon>
        <taxon>Camellia</taxon>
    </lineage>
</organism>
<evidence type="ECO:0000313" key="1">
    <source>
        <dbReference type="EMBL" id="KAF5934049.1"/>
    </source>
</evidence>
<dbReference type="AlphaFoldDB" id="A0A7J7G097"/>
<reference evidence="1 2" key="2">
    <citation type="submission" date="2020-07" db="EMBL/GenBank/DDBJ databases">
        <title>Genome assembly of wild tea tree DASZ reveals pedigree and selection history of tea varieties.</title>
        <authorList>
            <person name="Zhang W."/>
        </authorList>
    </citation>
    <scope>NUCLEOTIDE SEQUENCE [LARGE SCALE GENOMIC DNA]</scope>
    <source>
        <strain evidence="2">cv. G240</strain>
        <tissue evidence="1">Leaf</tissue>
    </source>
</reference>
<name>A0A7J7G097_CAMSI</name>
<proteinExistence type="predicted"/>
<protein>
    <submittedName>
        <fullName evidence="1">Uncharacterized protein</fullName>
    </submittedName>
</protein>